<accession>A0A0C9U2C2</accession>
<feature type="non-terminal residue" evidence="1">
    <location>
        <position position="1"/>
    </location>
</feature>
<protein>
    <submittedName>
        <fullName evidence="1">Uncharacterized protein</fullName>
    </submittedName>
</protein>
<dbReference type="AlphaFoldDB" id="A0A0C9U2C2"/>
<dbReference type="Proteomes" id="UP000054279">
    <property type="component" value="Unassembled WGS sequence"/>
</dbReference>
<dbReference type="HOGENOM" id="CLU_2433018_0_0_1"/>
<sequence>FLASASSEGEKEDQIAADRLVVKRKVPDHTSGTHQQEVAPLTKKAKIADIGEATMLQELMPPSTEAKAVGKPGRKKKVANCYLLLSGSIPN</sequence>
<evidence type="ECO:0000313" key="1">
    <source>
        <dbReference type="EMBL" id="KIJ23232.1"/>
    </source>
</evidence>
<evidence type="ECO:0000313" key="2">
    <source>
        <dbReference type="Proteomes" id="UP000054279"/>
    </source>
</evidence>
<organism evidence="1 2">
    <name type="scientific">Sphaerobolus stellatus (strain SS14)</name>
    <dbReference type="NCBI Taxonomy" id="990650"/>
    <lineage>
        <taxon>Eukaryota</taxon>
        <taxon>Fungi</taxon>
        <taxon>Dikarya</taxon>
        <taxon>Basidiomycota</taxon>
        <taxon>Agaricomycotina</taxon>
        <taxon>Agaricomycetes</taxon>
        <taxon>Phallomycetidae</taxon>
        <taxon>Geastrales</taxon>
        <taxon>Sphaerobolaceae</taxon>
        <taxon>Sphaerobolus</taxon>
    </lineage>
</organism>
<keyword evidence="2" id="KW-1185">Reference proteome</keyword>
<name>A0A0C9U2C2_SPHS4</name>
<reference evidence="1 2" key="1">
    <citation type="submission" date="2014-06" db="EMBL/GenBank/DDBJ databases">
        <title>Evolutionary Origins and Diversification of the Mycorrhizal Mutualists.</title>
        <authorList>
            <consortium name="DOE Joint Genome Institute"/>
            <consortium name="Mycorrhizal Genomics Consortium"/>
            <person name="Kohler A."/>
            <person name="Kuo A."/>
            <person name="Nagy L.G."/>
            <person name="Floudas D."/>
            <person name="Copeland A."/>
            <person name="Barry K.W."/>
            <person name="Cichocki N."/>
            <person name="Veneault-Fourrey C."/>
            <person name="LaButti K."/>
            <person name="Lindquist E.A."/>
            <person name="Lipzen A."/>
            <person name="Lundell T."/>
            <person name="Morin E."/>
            <person name="Murat C."/>
            <person name="Riley R."/>
            <person name="Ohm R."/>
            <person name="Sun H."/>
            <person name="Tunlid A."/>
            <person name="Henrissat B."/>
            <person name="Grigoriev I.V."/>
            <person name="Hibbett D.S."/>
            <person name="Martin F."/>
        </authorList>
    </citation>
    <scope>NUCLEOTIDE SEQUENCE [LARGE SCALE GENOMIC DNA]</scope>
    <source>
        <strain evidence="1 2">SS14</strain>
    </source>
</reference>
<dbReference type="EMBL" id="KN837751">
    <property type="protein sequence ID" value="KIJ23232.1"/>
    <property type="molecule type" value="Genomic_DNA"/>
</dbReference>
<gene>
    <name evidence="1" type="ORF">M422DRAFT_276232</name>
</gene>
<proteinExistence type="predicted"/>